<evidence type="ECO:0000313" key="3">
    <source>
        <dbReference type="Proteomes" id="UP000617555"/>
    </source>
</evidence>
<feature type="chain" id="PRO_5046849053" description="Lipoprotein" evidence="1">
    <location>
        <begin position="19"/>
        <end position="169"/>
    </location>
</feature>
<evidence type="ECO:0000256" key="1">
    <source>
        <dbReference type="SAM" id="SignalP"/>
    </source>
</evidence>
<evidence type="ECO:0000313" key="2">
    <source>
        <dbReference type="EMBL" id="GGB55095.1"/>
    </source>
</evidence>
<accession>A0ABQ1IXK4</accession>
<organism evidence="2 3">
    <name type="scientific">Shewanella inventionis</name>
    <dbReference type="NCBI Taxonomy" id="1738770"/>
    <lineage>
        <taxon>Bacteria</taxon>
        <taxon>Pseudomonadati</taxon>
        <taxon>Pseudomonadota</taxon>
        <taxon>Gammaproteobacteria</taxon>
        <taxon>Alteromonadales</taxon>
        <taxon>Shewanellaceae</taxon>
        <taxon>Shewanella</taxon>
    </lineage>
</organism>
<keyword evidence="1" id="KW-0732">Signal</keyword>
<dbReference type="Proteomes" id="UP000617555">
    <property type="component" value="Unassembled WGS sequence"/>
</dbReference>
<comment type="caution">
    <text evidence="2">The sequence shown here is derived from an EMBL/GenBank/DDBJ whole genome shotgun (WGS) entry which is preliminary data.</text>
</comment>
<dbReference type="PROSITE" id="PS51257">
    <property type="entry name" value="PROKAR_LIPOPROTEIN"/>
    <property type="match status" value="1"/>
</dbReference>
<proteinExistence type="predicted"/>
<feature type="signal peptide" evidence="1">
    <location>
        <begin position="1"/>
        <end position="18"/>
    </location>
</feature>
<reference evidence="3" key="1">
    <citation type="journal article" date="2019" name="Int. J. Syst. Evol. Microbiol.">
        <title>The Global Catalogue of Microorganisms (GCM) 10K type strain sequencing project: providing services to taxonomists for standard genome sequencing and annotation.</title>
        <authorList>
            <consortium name="The Broad Institute Genomics Platform"/>
            <consortium name="The Broad Institute Genome Sequencing Center for Infectious Disease"/>
            <person name="Wu L."/>
            <person name="Ma J."/>
        </authorList>
    </citation>
    <scope>NUCLEOTIDE SEQUENCE [LARGE SCALE GENOMIC DNA]</scope>
    <source>
        <strain evidence="3">CGMCC 1.15339</strain>
    </source>
</reference>
<keyword evidence="3" id="KW-1185">Reference proteome</keyword>
<evidence type="ECO:0008006" key="4">
    <source>
        <dbReference type="Google" id="ProtNLM"/>
    </source>
</evidence>
<sequence length="169" mass="18763">MKILFTCFALVLTGCASTYSPVPENYQGEISKIDSSEKRHSNGKSDLFYLSKVNGKEIYNTLSATRNATYGQGFNLTTELLKTDVPSQEATFNIIGRTEHAAPMQAFADKVYEVKGNIVFKPEPNKEYIVKGILGESYSAVWIELKDTGEVIKNKIEVNGSAELGFFEK</sequence>
<name>A0ABQ1IXK4_9GAMM</name>
<protein>
    <recommendedName>
        <fullName evidence="4">Lipoprotein</fullName>
    </recommendedName>
</protein>
<gene>
    <name evidence="2" type="ORF">GCM10011607_14580</name>
</gene>
<dbReference type="RefSeq" id="WP_188738528.1">
    <property type="nucleotide sequence ID" value="NZ_BMII01000010.1"/>
</dbReference>
<dbReference type="EMBL" id="BMII01000010">
    <property type="protein sequence ID" value="GGB55095.1"/>
    <property type="molecule type" value="Genomic_DNA"/>
</dbReference>